<gene>
    <name evidence="1" type="ordered locus">VIT_02s0012g01070</name>
</gene>
<accession>D7TTY7</accession>
<name>D7TTY7_VITVI</name>
<dbReference type="InParanoid" id="D7TTY7"/>
<reference evidence="2" key="1">
    <citation type="journal article" date="2007" name="Nature">
        <title>The grapevine genome sequence suggests ancestral hexaploidization in major angiosperm phyla.</title>
        <authorList>
            <consortium name="The French-Italian Public Consortium for Grapevine Genome Characterization."/>
            <person name="Jaillon O."/>
            <person name="Aury J.-M."/>
            <person name="Noel B."/>
            <person name="Policriti A."/>
            <person name="Clepet C."/>
            <person name="Casagrande A."/>
            <person name="Choisne N."/>
            <person name="Aubourg S."/>
            <person name="Vitulo N."/>
            <person name="Jubin C."/>
            <person name="Vezzi A."/>
            <person name="Legeai F."/>
            <person name="Hugueney P."/>
            <person name="Dasilva C."/>
            <person name="Horner D."/>
            <person name="Mica E."/>
            <person name="Jublot D."/>
            <person name="Poulain J."/>
            <person name="Bruyere C."/>
            <person name="Billault A."/>
            <person name="Segurens B."/>
            <person name="Gouyvenoux M."/>
            <person name="Ugarte E."/>
            <person name="Cattonaro F."/>
            <person name="Anthouard V."/>
            <person name="Vico V."/>
            <person name="Del Fabbro C."/>
            <person name="Alaux M."/>
            <person name="Di Gaspero G."/>
            <person name="Dumas V."/>
            <person name="Felice N."/>
            <person name="Paillard S."/>
            <person name="Juman I."/>
            <person name="Moroldo M."/>
            <person name="Scalabrin S."/>
            <person name="Canaguier A."/>
            <person name="Le Clainche I."/>
            <person name="Malacrida G."/>
            <person name="Durand E."/>
            <person name="Pesole G."/>
            <person name="Laucou V."/>
            <person name="Chatelet P."/>
            <person name="Merdinoglu D."/>
            <person name="Delledonne M."/>
            <person name="Pezzotti M."/>
            <person name="Lecharny A."/>
            <person name="Scarpelli C."/>
            <person name="Artiguenave F."/>
            <person name="Pe M.E."/>
            <person name="Valle G."/>
            <person name="Morgante M."/>
            <person name="Caboche M."/>
            <person name="Adam-Blondon A.-F."/>
            <person name="Weissenbach J."/>
            <person name="Quetier F."/>
            <person name="Wincker P."/>
        </authorList>
    </citation>
    <scope>NUCLEOTIDE SEQUENCE [LARGE SCALE GENOMIC DNA]</scope>
    <source>
        <strain evidence="2">cv. Pinot noir / PN40024</strain>
    </source>
</reference>
<dbReference type="Proteomes" id="UP000009183">
    <property type="component" value="Chromosome 2"/>
</dbReference>
<dbReference type="HOGENOM" id="CLU_2890376_0_0_1"/>
<evidence type="ECO:0000313" key="2">
    <source>
        <dbReference type="Proteomes" id="UP000009183"/>
    </source>
</evidence>
<sequence>MKTFKFGKFQGLKCMDPLLEMWLSSSRYVLTNGKALPLIPWMINRTSLQEREWWTLSSKLPWD</sequence>
<keyword evidence="2" id="KW-1185">Reference proteome</keyword>
<organism evidence="1 2">
    <name type="scientific">Vitis vinifera</name>
    <name type="common">Grape</name>
    <dbReference type="NCBI Taxonomy" id="29760"/>
    <lineage>
        <taxon>Eukaryota</taxon>
        <taxon>Viridiplantae</taxon>
        <taxon>Streptophyta</taxon>
        <taxon>Embryophyta</taxon>
        <taxon>Tracheophyta</taxon>
        <taxon>Spermatophyta</taxon>
        <taxon>Magnoliopsida</taxon>
        <taxon>eudicotyledons</taxon>
        <taxon>Gunneridae</taxon>
        <taxon>Pentapetalae</taxon>
        <taxon>rosids</taxon>
        <taxon>Vitales</taxon>
        <taxon>Vitaceae</taxon>
        <taxon>Viteae</taxon>
        <taxon>Vitis</taxon>
    </lineage>
</organism>
<evidence type="ECO:0000313" key="1">
    <source>
        <dbReference type="EMBL" id="CBI33902.3"/>
    </source>
</evidence>
<dbReference type="EMBL" id="FN596247">
    <property type="protein sequence ID" value="CBI33902.3"/>
    <property type="molecule type" value="Genomic_DNA"/>
</dbReference>
<dbReference type="PaxDb" id="29760-VIT_02s0012g01070.t01"/>
<proteinExistence type="predicted"/>
<dbReference type="AlphaFoldDB" id="D7TTY7"/>
<protein>
    <submittedName>
        <fullName evidence="1">Uncharacterized protein</fullName>
    </submittedName>
</protein>